<dbReference type="PANTHER" id="PTHR47829">
    <property type="entry name" value="HYDROLASE, PUTATIVE (AFU_ORTHOLOGUE AFUA_1G12880)-RELATED"/>
    <property type="match status" value="1"/>
</dbReference>
<name>A0ABV9YXU5_9HYPH</name>
<keyword evidence="3" id="KW-1185">Reference proteome</keyword>
<proteinExistence type="predicted"/>
<sequence length="338" mass="37156">MSEVKDAVDPTGWLLDVDLSQFETYLGRTLPGFRGPVTIHPARAESLSTFIVSTPDTRFVMRRAAGLEREFRIVAALHQKGFPVPRPLLYCDHEKLTGTVFYMSEFVEGRSFEDPALPGLGNEERARIYDDVNATLARLHAIEPRVLAIDLGTGRNYVAEQVDRAIVRYKASGVTGFADMDRVAAWLPGHLPPDRPPRLIHGDFRIDNVIFDTTEPKVIAVIDWHQAGLGDPIADAVYHFMAWIKLGAGGVGGRAFTQNDFAELGIPTLEAYAGEYAKRVGLKTIPNFETYFAYNLFRMAALQGIVVPQPGVSKGRALAALAPLSAMAWAFARRAGAT</sequence>
<dbReference type="Pfam" id="PF01636">
    <property type="entry name" value="APH"/>
    <property type="match status" value="1"/>
</dbReference>
<dbReference type="Proteomes" id="UP001595796">
    <property type="component" value="Unassembled WGS sequence"/>
</dbReference>
<dbReference type="Gene3D" id="3.30.200.20">
    <property type="entry name" value="Phosphorylase Kinase, domain 1"/>
    <property type="match status" value="1"/>
</dbReference>
<organism evidence="2 3">
    <name type="scientific">Flaviflagellibacter deserti</name>
    <dbReference type="NCBI Taxonomy" id="2267266"/>
    <lineage>
        <taxon>Bacteria</taxon>
        <taxon>Pseudomonadati</taxon>
        <taxon>Pseudomonadota</taxon>
        <taxon>Alphaproteobacteria</taxon>
        <taxon>Hyphomicrobiales</taxon>
        <taxon>Flaviflagellibacter</taxon>
    </lineage>
</organism>
<dbReference type="SUPFAM" id="SSF56112">
    <property type="entry name" value="Protein kinase-like (PK-like)"/>
    <property type="match status" value="1"/>
</dbReference>
<gene>
    <name evidence="2" type="ORF">ACFPFW_01390</name>
</gene>
<dbReference type="InterPro" id="IPR002575">
    <property type="entry name" value="Aminoglycoside_PTrfase"/>
</dbReference>
<dbReference type="CDD" id="cd05154">
    <property type="entry name" value="ACAD10_11_N-like"/>
    <property type="match status" value="1"/>
</dbReference>
<dbReference type="PANTHER" id="PTHR47829:SF1">
    <property type="entry name" value="HAD FAMILY PHOSPHATASE"/>
    <property type="match status" value="1"/>
</dbReference>
<dbReference type="InterPro" id="IPR052898">
    <property type="entry name" value="ACAD10-like"/>
</dbReference>
<dbReference type="EMBL" id="JBHSJF010000001">
    <property type="protein sequence ID" value="MFC5066666.1"/>
    <property type="molecule type" value="Genomic_DNA"/>
</dbReference>
<comment type="caution">
    <text evidence="2">The sequence shown here is derived from an EMBL/GenBank/DDBJ whole genome shotgun (WGS) entry which is preliminary data.</text>
</comment>
<protein>
    <submittedName>
        <fullName evidence="2">Phosphotransferase family protein</fullName>
    </submittedName>
</protein>
<dbReference type="InterPro" id="IPR041726">
    <property type="entry name" value="ACAD10_11_N"/>
</dbReference>
<reference evidence="3" key="1">
    <citation type="journal article" date="2019" name="Int. J. Syst. Evol. Microbiol.">
        <title>The Global Catalogue of Microorganisms (GCM) 10K type strain sequencing project: providing services to taxonomists for standard genome sequencing and annotation.</title>
        <authorList>
            <consortium name="The Broad Institute Genomics Platform"/>
            <consortium name="The Broad Institute Genome Sequencing Center for Infectious Disease"/>
            <person name="Wu L."/>
            <person name="Ma J."/>
        </authorList>
    </citation>
    <scope>NUCLEOTIDE SEQUENCE [LARGE SCALE GENOMIC DNA]</scope>
    <source>
        <strain evidence="3">CGMCC 1.16444</strain>
    </source>
</reference>
<dbReference type="RefSeq" id="WP_114955435.1">
    <property type="nucleotide sequence ID" value="NZ_JBHSJF010000001.1"/>
</dbReference>
<dbReference type="InterPro" id="IPR011009">
    <property type="entry name" value="Kinase-like_dom_sf"/>
</dbReference>
<evidence type="ECO:0000259" key="1">
    <source>
        <dbReference type="Pfam" id="PF01636"/>
    </source>
</evidence>
<dbReference type="Gene3D" id="3.90.1200.10">
    <property type="match status" value="1"/>
</dbReference>
<accession>A0ABV9YXU5</accession>
<evidence type="ECO:0000313" key="2">
    <source>
        <dbReference type="EMBL" id="MFC5066666.1"/>
    </source>
</evidence>
<evidence type="ECO:0000313" key="3">
    <source>
        <dbReference type="Proteomes" id="UP001595796"/>
    </source>
</evidence>
<feature type="domain" description="Aminoglycoside phosphotransferase" evidence="1">
    <location>
        <begin position="47"/>
        <end position="244"/>
    </location>
</feature>